<feature type="compositionally biased region" description="Basic residues" evidence="4">
    <location>
        <begin position="1"/>
        <end position="17"/>
    </location>
</feature>
<dbReference type="GO" id="GO:0016491">
    <property type="term" value="F:oxidoreductase activity"/>
    <property type="evidence" value="ECO:0007669"/>
    <property type="project" value="UniProtKB-KW"/>
</dbReference>
<comment type="caution">
    <text evidence="6">The sequence shown here is derived from an EMBL/GenBank/DDBJ whole genome shotgun (WGS) entry which is preliminary data.</text>
</comment>
<reference evidence="7" key="1">
    <citation type="submission" date="2023-08" db="EMBL/GenBank/DDBJ databases">
        <title>Rhodospirillaceae gen. nov., a novel taxon isolated from the Yangtze River Yuezi River estuary sludge.</title>
        <authorList>
            <person name="Ruan L."/>
        </authorList>
    </citation>
    <scope>NUCLEOTIDE SEQUENCE [LARGE SCALE GENOMIC DNA]</scope>
    <source>
        <strain evidence="7">R-7</strain>
    </source>
</reference>
<dbReference type="Proteomes" id="UP001230156">
    <property type="component" value="Unassembled WGS sequence"/>
</dbReference>
<feature type="compositionally biased region" description="Low complexity" evidence="4">
    <location>
        <begin position="18"/>
        <end position="38"/>
    </location>
</feature>
<dbReference type="InterPro" id="IPR013785">
    <property type="entry name" value="Aldolase_TIM"/>
</dbReference>
<dbReference type="Gene3D" id="3.20.20.70">
    <property type="entry name" value="Aldolase class I"/>
    <property type="match status" value="1"/>
</dbReference>
<evidence type="ECO:0000313" key="7">
    <source>
        <dbReference type="Proteomes" id="UP001230156"/>
    </source>
</evidence>
<evidence type="ECO:0000256" key="4">
    <source>
        <dbReference type="SAM" id="MobiDB-lite"/>
    </source>
</evidence>
<dbReference type="PIRSF" id="PIRSF006429">
    <property type="entry name" value="GOGAT_lg_2"/>
    <property type="match status" value="1"/>
</dbReference>
<name>A0ABU0YLB3_9PROT</name>
<dbReference type="PANTHER" id="PTHR43819">
    <property type="entry name" value="ARCHAEAL-TYPE GLUTAMATE SYNTHASE [NADPH]"/>
    <property type="match status" value="1"/>
</dbReference>
<dbReference type="InterPro" id="IPR043578">
    <property type="entry name" value="GltB_archl_type"/>
</dbReference>
<dbReference type="EMBL" id="JAUYVI010000003">
    <property type="protein sequence ID" value="MDQ7247920.1"/>
    <property type="molecule type" value="Genomic_DNA"/>
</dbReference>
<evidence type="ECO:0000256" key="3">
    <source>
        <dbReference type="PIRNR" id="PIRNR006429"/>
    </source>
</evidence>
<evidence type="ECO:0000256" key="1">
    <source>
        <dbReference type="ARBA" id="ARBA00009716"/>
    </source>
</evidence>
<keyword evidence="7" id="KW-1185">Reference proteome</keyword>
<protein>
    <submittedName>
        <fullName evidence="6">FMN-binding glutamate synthase family protein</fullName>
        <ecNumber evidence="6">1.4.-.-</ecNumber>
    </submittedName>
</protein>
<dbReference type="InterPro" id="IPR002932">
    <property type="entry name" value="Glu_synthdom"/>
</dbReference>
<dbReference type="EC" id="1.4.-.-" evidence="6"/>
<dbReference type="SUPFAM" id="SSF51395">
    <property type="entry name" value="FMN-linked oxidoreductases"/>
    <property type="match status" value="1"/>
</dbReference>
<dbReference type="InterPro" id="IPR024188">
    <property type="entry name" value="GltB"/>
</dbReference>
<dbReference type="PANTHER" id="PTHR43819:SF1">
    <property type="entry name" value="ARCHAEAL-TYPE GLUTAMATE SYNTHASE [NADPH]"/>
    <property type="match status" value="1"/>
</dbReference>
<proteinExistence type="inferred from homology"/>
<sequence>MAKSKKSPAKKSSKLAKSKAAVKLIKTAPKPAGKPAPQKNKKPLSRDTHRLGNSFMFPPSVIDDIHIKSELGRYRMRGFSLFKKIPSWDDLTFLPGTLTRFVIEGYREKCLTKTVIGPKSKRPLVLDIPVYITGMSFGALSFEAKIALARGATMAGTATCSGEGGMIPDERRYSSKWFYQCIQSRYGFNPHHLQLADACEFFIGQGCKVGLGGHLMGQKVTDQVAEMRSLPAGIDQRSPARHPDWLGPDDLALKINEVREATDGQIPIQLKLGAARVYDDVRMAAKTGPDSIYIDGMEGGTGAGPHVATEETGVPGIAAIRQARKALDDVGKTGEISLVYAGGIRNGGDVAKALALGADAVAIGHSALMALNCNKDIPEADFPSEIGCEAGYCYHCHTGRCPVGVATQDPKLRARLDPDEAAERVYNFLHCLTIEAQMMARACGKTNIHSLEPEDLAALTMEASALAQVPLAGSQHTVGRPDMTRY</sequence>
<dbReference type="Pfam" id="PF01645">
    <property type="entry name" value="Glu_synthase"/>
    <property type="match status" value="2"/>
</dbReference>
<organism evidence="6 7">
    <name type="scientific">Dongia sedimenti</name>
    <dbReference type="NCBI Taxonomy" id="3064282"/>
    <lineage>
        <taxon>Bacteria</taxon>
        <taxon>Pseudomonadati</taxon>
        <taxon>Pseudomonadota</taxon>
        <taxon>Alphaproteobacteria</taxon>
        <taxon>Rhodospirillales</taxon>
        <taxon>Dongiaceae</taxon>
        <taxon>Dongia</taxon>
    </lineage>
</organism>
<gene>
    <name evidence="6" type="ORF">Q8A70_09595</name>
</gene>
<accession>A0ABU0YLB3</accession>
<evidence type="ECO:0000259" key="5">
    <source>
        <dbReference type="Pfam" id="PF01645"/>
    </source>
</evidence>
<dbReference type="RefSeq" id="WP_379955364.1">
    <property type="nucleotide sequence ID" value="NZ_JAUYVI010000003.1"/>
</dbReference>
<feature type="domain" description="Glutamate synthase" evidence="5">
    <location>
        <begin position="386"/>
        <end position="445"/>
    </location>
</feature>
<feature type="region of interest" description="Disordered" evidence="4">
    <location>
        <begin position="1"/>
        <end position="50"/>
    </location>
</feature>
<comment type="similarity">
    <text evidence="1 3">Belongs to the glutamate synthase family.</text>
</comment>
<feature type="domain" description="Glutamate synthase" evidence="5">
    <location>
        <begin position="116"/>
        <end position="374"/>
    </location>
</feature>
<evidence type="ECO:0000256" key="2">
    <source>
        <dbReference type="ARBA" id="ARBA00023002"/>
    </source>
</evidence>
<evidence type="ECO:0000313" key="6">
    <source>
        <dbReference type="EMBL" id="MDQ7247920.1"/>
    </source>
</evidence>
<dbReference type="CDD" id="cd02808">
    <property type="entry name" value="GltS_FMN"/>
    <property type="match status" value="1"/>
</dbReference>
<keyword evidence="2 6" id="KW-0560">Oxidoreductase</keyword>
<dbReference type="PIRSF" id="PIRSF500061">
    <property type="entry name" value="GOGAT_lg2_archl"/>
    <property type="match status" value="1"/>
</dbReference>